<organism evidence="3">
    <name type="scientific">Aphanomyces astaci</name>
    <name type="common">Crayfish plague agent</name>
    <dbReference type="NCBI Taxonomy" id="112090"/>
    <lineage>
        <taxon>Eukaryota</taxon>
        <taxon>Sar</taxon>
        <taxon>Stramenopiles</taxon>
        <taxon>Oomycota</taxon>
        <taxon>Saprolegniomycetes</taxon>
        <taxon>Saprolegniales</taxon>
        <taxon>Verrucalvaceae</taxon>
        <taxon>Aphanomyces</taxon>
    </lineage>
</organism>
<dbReference type="AlphaFoldDB" id="W4FID3"/>
<keyword evidence="2" id="KW-1133">Transmembrane helix</keyword>
<proteinExistence type="predicted"/>
<keyword evidence="2" id="KW-0812">Transmembrane</keyword>
<dbReference type="GeneID" id="20818992"/>
<feature type="region of interest" description="Disordered" evidence="1">
    <location>
        <begin position="114"/>
        <end position="188"/>
    </location>
</feature>
<gene>
    <name evidence="3" type="ORF">H257_16996</name>
</gene>
<reference evidence="3" key="1">
    <citation type="submission" date="2013-12" db="EMBL/GenBank/DDBJ databases">
        <title>The Genome Sequence of Aphanomyces astaci APO3.</title>
        <authorList>
            <consortium name="The Broad Institute Genomics Platform"/>
            <person name="Russ C."/>
            <person name="Tyler B."/>
            <person name="van West P."/>
            <person name="Dieguez-Uribeondo J."/>
            <person name="Young S.K."/>
            <person name="Zeng Q."/>
            <person name="Gargeya S."/>
            <person name="Fitzgerald M."/>
            <person name="Abouelleil A."/>
            <person name="Alvarado L."/>
            <person name="Chapman S.B."/>
            <person name="Gainer-Dewar J."/>
            <person name="Goldberg J."/>
            <person name="Griggs A."/>
            <person name="Gujja S."/>
            <person name="Hansen M."/>
            <person name="Howarth C."/>
            <person name="Imamovic A."/>
            <person name="Ireland A."/>
            <person name="Larimer J."/>
            <person name="McCowan C."/>
            <person name="Murphy C."/>
            <person name="Pearson M."/>
            <person name="Poon T.W."/>
            <person name="Priest M."/>
            <person name="Roberts A."/>
            <person name="Saif S."/>
            <person name="Shea T."/>
            <person name="Sykes S."/>
            <person name="Wortman J."/>
            <person name="Nusbaum C."/>
            <person name="Birren B."/>
        </authorList>
    </citation>
    <scope>NUCLEOTIDE SEQUENCE [LARGE SCALE GENOMIC DNA]</scope>
    <source>
        <strain evidence="3">APO3</strain>
    </source>
</reference>
<dbReference type="VEuPathDB" id="FungiDB:H257_16996"/>
<dbReference type="EMBL" id="KI913209">
    <property type="protein sequence ID" value="ETV66561.1"/>
    <property type="molecule type" value="Genomic_DNA"/>
</dbReference>
<protein>
    <submittedName>
        <fullName evidence="3">Uncharacterized protein</fullName>
    </submittedName>
</protein>
<evidence type="ECO:0000256" key="1">
    <source>
        <dbReference type="SAM" id="MobiDB-lite"/>
    </source>
</evidence>
<feature type="compositionally biased region" description="Low complexity" evidence="1">
    <location>
        <begin position="132"/>
        <end position="141"/>
    </location>
</feature>
<keyword evidence="2" id="KW-0472">Membrane</keyword>
<sequence>MSLWSVLSGGVGGYFSVYMVLGVALIAKALQESWLAAFRQHEALVVGGKTRRLSKLRFGFWSLMWAHLGSRWMYWLPGLVLIFVWWWRRHGPSFWSDSTDDIVDDSDVPALEPFDPSSPLSLHPAHPPPSKQPASSSAAPQTNPRAHKKPPSRHPPSTDNNQVRRRQEQRFQALLAHNTQCEQLSRPPKPHGWLVYDPLQGTLVVAATGQPAP</sequence>
<evidence type="ECO:0000256" key="2">
    <source>
        <dbReference type="SAM" id="Phobius"/>
    </source>
</evidence>
<dbReference type="OrthoDB" id="60364at2759"/>
<dbReference type="RefSeq" id="XP_009843932.1">
    <property type="nucleotide sequence ID" value="XM_009845630.1"/>
</dbReference>
<name>W4FID3_APHAT</name>
<evidence type="ECO:0000313" key="3">
    <source>
        <dbReference type="EMBL" id="ETV66561.1"/>
    </source>
</evidence>
<feature type="transmembrane region" description="Helical" evidence="2">
    <location>
        <begin position="12"/>
        <end position="30"/>
    </location>
</feature>
<accession>W4FID3</accession>
<feature type="transmembrane region" description="Helical" evidence="2">
    <location>
        <begin position="58"/>
        <end position="87"/>
    </location>
</feature>